<evidence type="ECO:0000313" key="2">
    <source>
        <dbReference type="Proteomes" id="UP000523007"/>
    </source>
</evidence>
<sequence>MDDPENRRRQINQLLDELRDSDTQSLTSRDASVEFDVARNWNIPESDKIASESWGLPKNIKPDYFFNKPQIEHHPQVSFQSKNFYSIGEIADDPIVVEPDSGAVYFLASWSYKKVIFNSSLQGYIKCSWLWRSTLPLLVEMGNLTWTIEQFDSHEDEIQEIFECMQRIDPTVVDSRSSMWGEIVFDLLM</sequence>
<gene>
    <name evidence="1" type="ORF">F4561_004439</name>
</gene>
<dbReference type="Proteomes" id="UP000523007">
    <property type="component" value="Unassembled WGS sequence"/>
</dbReference>
<name>A0A7W7RKE0_9ACTN</name>
<dbReference type="InterPro" id="IPR025851">
    <property type="entry name" value="SUKH-4"/>
</dbReference>
<dbReference type="Pfam" id="PF14435">
    <property type="entry name" value="SUKH-4"/>
    <property type="match status" value="1"/>
</dbReference>
<proteinExistence type="predicted"/>
<protein>
    <recommendedName>
        <fullName evidence="3">SUKH-4 immunity protein</fullName>
    </recommendedName>
</protein>
<keyword evidence="2" id="KW-1185">Reference proteome</keyword>
<comment type="caution">
    <text evidence="1">The sequence shown here is derived from an EMBL/GenBank/DDBJ whole genome shotgun (WGS) entry which is preliminary data.</text>
</comment>
<evidence type="ECO:0008006" key="3">
    <source>
        <dbReference type="Google" id="ProtNLM"/>
    </source>
</evidence>
<accession>A0A7W7RKE0</accession>
<reference evidence="1 2" key="1">
    <citation type="submission" date="2020-08" db="EMBL/GenBank/DDBJ databases">
        <title>Sequencing the genomes of 1000 actinobacteria strains.</title>
        <authorList>
            <person name="Klenk H.-P."/>
        </authorList>
    </citation>
    <scope>NUCLEOTIDE SEQUENCE [LARGE SCALE GENOMIC DNA]</scope>
    <source>
        <strain evidence="1 2">DSM 102030</strain>
    </source>
</reference>
<dbReference type="RefSeq" id="WP_184581202.1">
    <property type="nucleotide sequence ID" value="NZ_JACHJT010000001.1"/>
</dbReference>
<evidence type="ECO:0000313" key="1">
    <source>
        <dbReference type="EMBL" id="MBB4933619.1"/>
    </source>
</evidence>
<organism evidence="1 2">
    <name type="scientific">Lipingzhangella halophila</name>
    <dbReference type="NCBI Taxonomy" id="1783352"/>
    <lineage>
        <taxon>Bacteria</taxon>
        <taxon>Bacillati</taxon>
        <taxon>Actinomycetota</taxon>
        <taxon>Actinomycetes</taxon>
        <taxon>Streptosporangiales</taxon>
        <taxon>Nocardiopsidaceae</taxon>
        <taxon>Lipingzhangella</taxon>
    </lineage>
</organism>
<dbReference type="EMBL" id="JACHJT010000001">
    <property type="protein sequence ID" value="MBB4933619.1"/>
    <property type="molecule type" value="Genomic_DNA"/>
</dbReference>
<dbReference type="AlphaFoldDB" id="A0A7W7RKE0"/>